<feature type="transmembrane region" description="Helical" evidence="1">
    <location>
        <begin position="513"/>
        <end position="534"/>
    </location>
</feature>
<feature type="transmembrane region" description="Helical" evidence="1">
    <location>
        <begin position="399"/>
        <end position="426"/>
    </location>
</feature>
<proteinExistence type="predicted"/>
<dbReference type="EMBL" id="JAODWD010000003">
    <property type="protein sequence ID" value="MCT7659563.1"/>
    <property type="molecule type" value="Genomic_DNA"/>
</dbReference>
<feature type="transmembrane region" description="Helical" evidence="1">
    <location>
        <begin position="135"/>
        <end position="162"/>
    </location>
</feature>
<protein>
    <submittedName>
        <fullName evidence="2">Polyketide antibiotic transporter</fullName>
    </submittedName>
</protein>
<name>A0ABT2MBB4_9MYCO</name>
<sequence>MTAGTIAAHRAVVPGANAAVTRVAMRQLRRGTLLVAPVCAVMSAMVAFQYKSTFERELDQAALRALTENPAIRILFGTPAALDDPGGFTVWRTGIPLLMLAGVWIMLASIRITRGEEEAGRWSLLLAGTLRASDALRSCLVALVVSATAVGAGVGAGLLLAGTDTLGALSYAAGVLGVTLTFATVGLVAAQVMPSRSSAVGLAAGYLTVALLIRMLADGMAAMAWSAWLSPLGLIARVAPYAENRVAPLLVLACNPVVLATIAMAASRHRDVGGGLLTLTTHRPPRTRLLGSVGGFAVRRAVRPSVGWVAGIGAYFLIVGAMIASILEFFEGSPRFAELAAGAGFAGLDTAEGFAAALFGLLAIPTGLYGASRLGSLAGDEKARHWTMVFASPVPRVRVLVVETVTAATGIVILHATAAVAMWGGAALTGAPLRLVDAAAGALNTAAIAGLALGAAALALGWLPSAVVAVGAVPGVGGFLVNIVAESTRAPDWLRNASPFVHIAAVPSVSPGWAPIVALLAIGAVMALIGLVGYDRRDVTS</sequence>
<evidence type="ECO:0000313" key="2">
    <source>
        <dbReference type="EMBL" id="MCT7659563.1"/>
    </source>
</evidence>
<evidence type="ECO:0000313" key="3">
    <source>
        <dbReference type="Proteomes" id="UP001206639"/>
    </source>
</evidence>
<gene>
    <name evidence="2" type="ORF">N4S67_14125</name>
</gene>
<feature type="transmembrane region" description="Helical" evidence="1">
    <location>
        <begin position="438"/>
        <end position="460"/>
    </location>
</feature>
<feature type="transmembrane region" description="Helical" evidence="1">
    <location>
        <begin position="354"/>
        <end position="378"/>
    </location>
</feature>
<feature type="transmembrane region" description="Helical" evidence="1">
    <location>
        <begin position="246"/>
        <end position="266"/>
    </location>
</feature>
<comment type="caution">
    <text evidence="2">The sequence shown here is derived from an EMBL/GenBank/DDBJ whole genome shotgun (WGS) entry which is preliminary data.</text>
</comment>
<feature type="transmembrane region" description="Helical" evidence="1">
    <location>
        <begin position="168"/>
        <end position="190"/>
    </location>
</feature>
<feature type="transmembrane region" description="Helical" evidence="1">
    <location>
        <begin position="306"/>
        <end position="327"/>
    </location>
</feature>
<keyword evidence="1" id="KW-0472">Membrane</keyword>
<organism evidence="2 3">
    <name type="scientific">Mycobacterium deserti</name>
    <dbReference type="NCBI Taxonomy" id="2978347"/>
    <lineage>
        <taxon>Bacteria</taxon>
        <taxon>Bacillati</taxon>
        <taxon>Actinomycetota</taxon>
        <taxon>Actinomycetes</taxon>
        <taxon>Mycobacteriales</taxon>
        <taxon>Mycobacteriaceae</taxon>
        <taxon>Mycobacterium</taxon>
    </lineage>
</organism>
<keyword evidence="1" id="KW-1133">Transmembrane helix</keyword>
<evidence type="ECO:0000256" key="1">
    <source>
        <dbReference type="SAM" id="Phobius"/>
    </source>
</evidence>
<feature type="transmembrane region" description="Helical" evidence="1">
    <location>
        <begin position="95"/>
        <end position="114"/>
    </location>
</feature>
<reference evidence="3" key="1">
    <citation type="submission" date="2023-07" db="EMBL/GenBank/DDBJ databases">
        <authorList>
            <person name="Deng Y."/>
            <person name="Zhang Y.-Q."/>
        </authorList>
    </citation>
    <scope>NUCLEOTIDE SEQUENCE [LARGE SCALE GENOMIC DNA]</scope>
    <source>
        <strain evidence="3">CPCC 205710</strain>
    </source>
</reference>
<feature type="transmembrane region" description="Helical" evidence="1">
    <location>
        <begin position="31"/>
        <end position="50"/>
    </location>
</feature>
<keyword evidence="1" id="KW-0812">Transmembrane</keyword>
<dbReference type="Proteomes" id="UP001206639">
    <property type="component" value="Unassembled WGS sequence"/>
</dbReference>
<feature type="transmembrane region" description="Helical" evidence="1">
    <location>
        <begin position="202"/>
        <end position="226"/>
    </location>
</feature>
<accession>A0ABT2MBB4</accession>
<feature type="transmembrane region" description="Helical" evidence="1">
    <location>
        <begin position="467"/>
        <end position="485"/>
    </location>
</feature>
<keyword evidence="3" id="KW-1185">Reference proteome</keyword>
<dbReference type="RefSeq" id="WP_260993597.1">
    <property type="nucleotide sequence ID" value="NZ_JAODWD010000003.1"/>
</dbReference>